<keyword evidence="1" id="KW-1133">Transmembrane helix</keyword>
<dbReference type="InterPro" id="IPR050515">
    <property type="entry name" value="Beta-lactam/transpept"/>
</dbReference>
<reference evidence="3 4" key="1">
    <citation type="submission" date="2024-03" db="EMBL/GenBank/DDBJ databases">
        <title>Human intestinal bacterial collection.</title>
        <authorList>
            <person name="Pauvert C."/>
            <person name="Hitch T.C.A."/>
            <person name="Clavel T."/>
        </authorList>
    </citation>
    <scope>NUCLEOTIDE SEQUENCE [LARGE SCALE GENOMIC DNA]</scope>
    <source>
        <strain evidence="3 4">CLA-JM-H44</strain>
    </source>
</reference>
<dbReference type="SUPFAM" id="SSF56601">
    <property type="entry name" value="beta-lactamase/transpeptidase-like"/>
    <property type="match status" value="1"/>
</dbReference>
<evidence type="ECO:0000256" key="1">
    <source>
        <dbReference type="SAM" id="Phobius"/>
    </source>
</evidence>
<evidence type="ECO:0000313" key="3">
    <source>
        <dbReference type="EMBL" id="MEQ2440986.1"/>
    </source>
</evidence>
<keyword evidence="4" id="KW-1185">Reference proteome</keyword>
<keyword evidence="1" id="KW-0812">Transmembrane</keyword>
<sequence length="461" mass="49426">MKKVIHRAILVYILIGLFCIGMAAFFITWFCNGSDWVMNERNRHIYANGLMQNTGEIYDRDGVKLAYSENGLRYYAEDPAVREALLHTVGDTENFISKSIQKQFAAGLSGYNPVGGVHMLEEWNQGGKVNLTVSAQVSRVALEQLAGRKGAVCVYNYKTGEVLCSVSTPSYDPQNKPDMDPDSEQYQGVYVNRVLSGLYPPGSTFKLVTAAAAIENIPDIMTREFVCSGQYEASDGVIKCNGVHGKLTFEEALAESCNTVFSQVAIELGTVRMTEQAQKMGFNGDFTVDGLTYPGGSYKVSDAGAADLGWSGIGQYTDMANPFTMMTIAGGIGNGGTVVQPRLVNNVLGPLNIPTHIGKTVEGAKIMESSTASILADMMHGAVLNNYGADNFAGLDLCAKTGTAEVNDSSKPHAWFVGFVRNEEAPLAFAVVIENGGSGFKAAGSVANAVLQSCVEVLNKK</sequence>
<proteinExistence type="predicted"/>
<evidence type="ECO:0000259" key="2">
    <source>
        <dbReference type="Pfam" id="PF00905"/>
    </source>
</evidence>
<dbReference type="Pfam" id="PF00905">
    <property type="entry name" value="Transpeptidase"/>
    <property type="match status" value="1"/>
</dbReference>
<comment type="caution">
    <text evidence="3">The sequence shown here is derived from an EMBL/GenBank/DDBJ whole genome shotgun (WGS) entry which is preliminary data.</text>
</comment>
<dbReference type="PANTHER" id="PTHR30627:SF24">
    <property type="entry name" value="PENICILLIN-BINDING PROTEIN 4B"/>
    <property type="match status" value="1"/>
</dbReference>
<dbReference type="RefSeq" id="WP_349219823.1">
    <property type="nucleotide sequence ID" value="NZ_JBBMFD010000015.1"/>
</dbReference>
<dbReference type="Gene3D" id="3.90.1310.10">
    <property type="entry name" value="Penicillin-binding protein 2a (Domain 2)"/>
    <property type="match status" value="1"/>
</dbReference>
<protein>
    <submittedName>
        <fullName evidence="3">Penicillin-binding transpeptidase domain-containing protein</fullName>
    </submittedName>
</protein>
<dbReference type="EMBL" id="JBBMFD010000015">
    <property type="protein sequence ID" value="MEQ2440986.1"/>
    <property type="molecule type" value="Genomic_DNA"/>
</dbReference>
<dbReference type="InterPro" id="IPR001460">
    <property type="entry name" value="PCN-bd_Tpept"/>
</dbReference>
<dbReference type="PANTHER" id="PTHR30627">
    <property type="entry name" value="PEPTIDOGLYCAN D,D-TRANSPEPTIDASE"/>
    <property type="match status" value="1"/>
</dbReference>
<feature type="transmembrane region" description="Helical" evidence="1">
    <location>
        <begin position="9"/>
        <end position="30"/>
    </location>
</feature>
<name>A0ABV1E100_9FIRM</name>
<dbReference type="InterPro" id="IPR012338">
    <property type="entry name" value="Beta-lactam/transpept-like"/>
</dbReference>
<dbReference type="Gene3D" id="3.40.710.10">
    <property type="entry name" value="DD-peptidase/beta-lactamase superfamily"/>
    <property type="match status" value="1"/>
</dbReference>
<gene>
    <name evidence="3" type="ORF">WMO26_09130</name>
</gene>
<accession>A0ABV1E100</accession>
<evidence type="ECO:0000313" key="4">
    <source>
        <dbReference type="Proteomes" id="UP001489509"/>
    </source>
</evidence>
<keyword evidence="1" id="KW-0472">Membrane</keyword>
<feature type="domain" description="Penicillin-binding protein transpeptidase" evidence="2">
    <location>
        <begin position="150"/>
        <end position="451"/>
    </location>
</feature>
<dbReference type="Proteomes" id="UP001489509">
    <property type="component" value="Unassembled WGS sequence"/>
</dbReference>
<organism evidence="3 4">
    <name type="scientific">Solibaculum intestinale</name>
    <dbReference type="NCBI Taxonomy" id="3133165"/>
    <lineage>
        <taxon>Bacteria</taxon>
        <taxon>Bacillati</taxon>
        <taxon>Bacillota</taxon>
        <taxon>Clostridia</taxon>
        <taxon>Eubacteriales</taxon>
        <taxon>Oscillospiraceae</taxon>
        <taxon>Solibaculum</taxon>
    </lineage>
</organism>